<dbReference type="AlphaFoldDB" id="A0A5D2CU47"/>
<dbReference type="PROSITE" id="PS51375">
    <property type="entry name" value="PPR"/>
    <property type="match status" value="5"/>
</dbReference>
<dbReference type="NCBIfam" id="TIGR00756">
    <property type="entry name" value="PPR"/>
    <property type="match status" value="3"/>
</dbReference>
<dbReference type="PANTHER" id="PTHR47926:SF423">
    <property type="entry name" value="REPEAT-CONTAINING PROTEIN, PUTATIVE-RELATED"/>
    <property type="match status" value="1"/>
</dbReference>
<organism evidence="3 4">
    <name type="scientific">Gossypium darwinii</name>
    <name type="common">Darwin's cotton</name>
    <name type="synonym">Gossypium barbadense var. darwinii</name>
    <dbReference type="NCBI Taxonomy" id="34276"/>
    <lineage>
        <taxon>Eukaryota</taxon>
        <taxon>Viridiplantae</taxon>
        <taxon>Streptophyta</taxon>
        <taxon>Embryophyta</taxon>
        <taxon>Tracheophyta</taxon>
        <taxon>Spermatophyta</taxon>
        <taxon>Magnoliopsida</taxon>
        <taxon>eudicotyledons</taxon>
        <taxon>Gunneridae</taxon>
        <taxon>Pentapetalae</taxon>
        <taxon>rosids</taxon>
        <taxon>malvids</taxon>
        <taxon>Malvales</taxon>
        <taxon>Malvaceae</taxon>
        <taxon>Malvoideae</taxon>
        <taxon>Gossypium</taxon>
    </lineage>
</organism>
<evidence type="ECO:0008006" key="5">
    <source>
        <dbReference type="Google" id="ProtNLM"/>
    </source>
</evidence>
<dbReference type="GO" id="GO:0003723">
    <property type="term" value="F:RNA binding"/>
    <property type="evidence" value="ECO:0007669"/>
    <property type="project" value="InterPro"/>
</dbReference>
<proteinExistence type="predicted"/>
<dbReference type="GO" id="GO:0099402">
    <property type="term" value="P:plant organ development"/>
    <property type="evidence" value="ECO:0007669"/>
    <property type="project" value="UniProtKB-ARBA"/>
</dbReference>
<reference evidence="3 4" key="1">
    <citation type="submission" date="2019-06" db="EMBL/GenBank/DDBJ databases">
        <title>WGS assembly of Gossypium darwinii.</title>
        <authorList>
            <person name="Chen Z.J."/>
            <person name="Sreedasyam A."/>
            <person name="Ando A."/>
            <person name="Song Q."/>
            <person name="De L."/>
            <person name="Hulse-Kemp A."/>
            <person name="Ding M."/>
            <person name="Ye W."/>
            <person name="Kirkbride R."/>
            <person name="Jenkins J."/>
            <person name="Plott C."/>
            <person name="Lovell J."/>
            <person name="Lin Y.-M."/>
            <person name="Vaughn R."/>
            <person name="Liu B."/>
            <person name="Li W."/>
            <person name="Simpson S."/>
            <person name="Scheffler B."/>
            <person name="Saski C."/>
            <person name="Grover C."/>
            <person name="Hu G."/>
            <person name="Conover J."/>
            <person name="Carlson J."/>
            <person name="Shu S."/>
            <person name="Boston L."/>
            <person name="Williams M."/>
            <person name="Peterson D."/>
            <person name="Mcgee K."/>
            <person name="Jones D."/>
            <person name="Wendel J."/>
            <person name="Stelly D."/>
            <person name="Grimwood J."/>
            <person name="Schmutz J."/>
        </authorList>
    </citation>
    <scope>NUCLEOTIDE SEQUENCE [LARGE SCALE GENOMIC DNA]</scope>
    <source>
        <strain evidence="3">1808015.09</strain>
    </source>
</reference>
<protein>
    <recommendedName>
        <fullName evidence="5">Pentacotripeptide-repeat region of PRORP domain-containing protein</fullName>
    </recommendedName>
</protein>
<feature type="repeat" description="PPR" evidence="2">
    <location>
        <begin position="235"/>
        <end position="269"/>
    </location>
</feature>
<dbReference type="InterPro" id="IPR002885">
    <property type="entry name" value="PPR_rpt"/>
</dbReference>
<evidence type="ECO:0000313" key="3">
    <source>
        <dbReference type="EMBL" id="TYG73119.1"/>
    </source>
</evidence>
<dbReference type="Gene3D" id="1.25.40.10">
    <property type="entry name" value="Tetratricopeptide repeat domain"/>
    <property type="match status" value="6"/>
</dbReference>
<feature type="repeat" description="PPR" evidence="2">
    <location>
        <begin position="77"/>
        <end position="111"/>
    </location>
</feature>
<gene>
    <name evidence="3" type="ORF">ES288_D04G074900v1</name>
</gene>
<dbReference type="InterPro" id="IPR046960">
    <property type="entry name" value="PPR_At4g14850-like_plant"/>
</dbReference>
<feature type="repeat" description="PPR" evidence="2">
    <location>
        <begin position="556"/>
        <end position="590"/>
    </location>
</feature>
<dbReference type="Pfam" id="PF13041">
    <property type="entry name" value="PPR_2"/>
    <property type="match status" value="2"/>
</dbReference>
<dbReference type="FunFam" id="1.25.40.10:FF:001096">
    <property type="entry name" value="Pentatricopeptide repeat-containing protein"/>
    <property type="match status" value="1"/>
</dbReference>
<accession>A0A5D2CU47</accession>
<dbReference type="GO" id="GO:0009451">
    <property type="term" value="P:RNA modification"/>
    <property type="evidence" value="ECO:0007669"/>
    <property type="project" value="InterPro"/>
</dbReference>
<sequence>MSCYDFLKTQHRLLQLLKSSSAFPSLISTQSLHALAITFGPYASQPIFLFNNIISQYASLGHLPVARKVFDNMTNRNTVSFSSMITAYGKSGDLWAACELFSSMRSYGFLPTPYVLAGLLSSQALSLSGGVQLQALVVKNGLFFADSFVGTALLGLYGRYGCVSEALQAFDHMPRKSLVTWNSIVSLCAHHGLVKDCMLLFRELQRVEASLSDSSFVGVLSGLKEKVFEGMRITDVVSWNTIIGALEKDEHPQKALGFFFQMSWEGMMPNHTTFVIIIASCSNLRIPMLGEYIHAKTIKKGFQSDVVVGSALVAFYVKCDKLQDSHRCFDGIREKNVVSWNALILGYASKFSITAASLLLDMLHQGYRPNEFTFSAILKSSATIELKQLHCLIIRMGHEDNIYVLSSLMTSYAKNGFLSDALTFITDFGRPPSTVPSNIAAGIYYRVGQYHETIRLLSILEDPDIVSWNIVIAACARTGRYKEVFELFKHMQMIQIYPDNYTFVSLLSVCNKLCNLALGSSVHGLIIKTDYSLYMYGKCGCIKSAVKIFGGRVDKNLITWTSLISALGVHGYYHEALETFREMEFHGFKPDGVSLIAILTVCRHAGLVEEGMEFFRRVESDYGFEPKMEHYYCVVDLLARYGKLGEAEQIIASMPFPPDAIIWRNFLEGLKRHTTGENL</sequence>
<feature type="repeat" description="PPR" evidence="2">
    <location>
        <begin position="177"/>
        <end position="211"/>
    </location>
</feature>
<keyword evidence="4" id="KW-1185">Reference proteome</keyword>
<dbReference type="FunFam" id="1.25.40.10:FF:000285">
    <property type="entry name" value="Pentatricopeptide repeat-containing protein, chloroplastic"/>
    <property type="match status" value="1"/>
</dbReference>
<evidence type="ECO:0000313" key="4">
    <source>
        <dbReference type="Proteomes" id="UP000323506"/>
    </source>
</evidence>
<dbReference type="FunFam" id="1.25.40.10:FF:000158">
    <property type="entry name" value="pentatricopeptide repeat-containing protein At2g33680"/>
    <property type="match status" value="1"/>
</dbReference>
<feature type="repeat" description="PPR" evidence="2">
    <location>
        <begin position="464"/>
        <end position="498"/>
    </location>
</feature>
<keyword evidence="1" id="KW-0677">Repeat</keyword>
<dbReference type="EMBL" id="CM017704">
    <property type="protein sequence ID" value="TYG73119.1"/>
    <property type="molecule type" value="Genomic_DNA"/>
</dbReference>
<name>A0A5D2CU47_GOSDA</name>
<dbReference type="PANTHER" id="PTHR47926">
    <property type="entry name" value="PENTATRICOPEPTIDE REPEAT-CONTAINING PROTEIN"/>
    <property type="match status" value="1"/>
</dbReference>
<evidence type="ECO:0000256" key="1">
    <source>
        <dbReference type="ARBA" id="ARBA00022737"/>
    </source>
</evidence>
<evidence type="ECO:0000256" key="2">
    <source>
        <dbReference type="PROSITE-ProRule" id="PRU00708"/>
    </source>
</evidence>
<dbReference type="Proteomes" id="UP000323506">
    <property type="component" value="Chromosome D04"/>
</dbReference>
<dbReference type="InterPro" id="IPR011990">
    <property type="entry name" value="TPR-like_helical_dom_sf"/>
</dbReference>
<dbReference type="Pfam" id="PF01535">
    <property type="entry name" value="PPR"/>
    <property type="match status" value="6"/>
</dbReference>